<dbReference type="EMBL" id="PQGG01000009">
    <property type="protein sequence ID" value="POP54031.1"/>
    <property type="molecule type" value="Genomic_DNA"/>
</dbReference>
<evidence type="ECO:0000256" key="4">
    <source>
        <dbReference type="ARBA" id="ARBA00023315"/>
    </source>
</evidence>
<name>A0A2S4HJY9_9GAMM</name>
<protein>
    <recommendedName>
        <fullName evidence="2">phosphate acetyltransferase</fullName>
        <ecNumber evidence="2">2.3.1.8</ecNumber>
    </recommendedName>
</protein>
<dbReference type="GO" id="GO:0008959">
    <property type="term" value="F:phosphate acetyltransferase activity"/>
    <property type="evidence" value="ECO:0007669"/>
    <property type="project" value="UniProtKB-EC"/>
</dbReference>
<dbReference type="InterPro" id="IPR012147">
    <property type="entry name" value="P_Ac_Bu_trans"/>
</dbReference>
<keyword evidence="3" id="KW-0808">Transferase</keyword>
<dbReference type="InterPro" id="IPR042112">
    <property type="entry name" value="P_AcTrfase_dom2"/>
</dbReference>
<dbReference type="SUPFAM" id="SSF53659">
    <property type="entry name" value="Isocitrate/Isopropylmalate dehydrogenase-like"/>
    <property type="match status" value="1"/>
</dbReference>
<dbReference type="EC" id="2.3.1.8" evidence="2"/>
<dbReference type="PANTHER" id="PTHR43356:SF1">
    <property type="entry name" value="PHOSPHATE ACETYLTRANSFERASE EUTD"/>
    <property type="match status" value="1"/>
</dbReference>
<reference evidence="6" key="1">
    <citation type="submission" date="2018-01" db="EMBL/GenBank/DDBJ databases">
        <authorList>
            <person name="Yu X.-D."/>
        </authorList>
    </citation>
    <scope>NUCLEOTIDE SEQUENCE</scope>
    <source>
        <strain evidence="6">ZX-21</strain>
    </source>
</reference>
<dbReference type="Proteomes" id="UP000237222">
    <property type="component" value="Unassembled WGS sequence"/>
</dbReference>
<accession>A0A2S4HJY9</accession>
<sequence length="324" mass="33863">MSGILSALHQQAKQTPMRVILPEHYDPRVIDAATTLAAEKLLTPILINVVEGGDAPAGVEVFEQLPDAEHWRSKAIEAFTTARAAKGMTIEKARDALQNPVLLAAVLIKIGYADAGVAGSTATTADVLRAGIQGLGLEANAKLVSSFFLMELSDGRVVSYADCAVIPEPSSEELADIAISSAASYHRLTKDQPKVAMLSFSTKGSASHPRVDKVTAALALAKERAPELDIDGELQFDAAFVPAIGQRKAPDSSVAGQANVFVFPSLEAGNIAYKITERIGGAKAIGPVLQGPAKPWMDLSRGCTAEDIVDVAVIAAVLAATKAS</sequence>
<comment type="similarity">
    <text evidence="1">Belongs to the phosphate acetyltransferase and butyryltransferase family.</text>
</comment>
<dbReference type="PIRSF" id="PIRSF000428">
    <property type="entry name" value="P_Ac_trans"/>
    <property type="match status" value="1"/>
</dbReference>
<dbReference type="PANTHER" id="PTHR43356">
    <property type="entry name" value="PHOSPHATE ACETYLTRANSFERASE"/>
    <property type="match status" value="1"/>
</dbReference>
<dbReference type="InterPro" id="IPR004614">
    <property type="entry name" value="P_AcTrfase"/>
</dbReference>
<feature type="domain" description="Phosphate acetyl/butaryl transferase" evidence="5">
    <location>
        <begin position="5"/>
        <end position="316"/>
    </location>
</feature>
<organism evidence="6 7">
    <name type="scientific">Zhongshania marina</name>
    <dbReference type="NCBI Taxonomy" id="2304603"/>
    <lineage>
        <taxon>Bacteria</taxon>
        <taxon>Pseudomonadati</taxon>
        <taxon>Pseudomonadota</taxon>
        <taxon>Gammaproteobacteria</taxon>
        <taxon>Cellvibrionales</taxon>
        <taxon>Spongiibacteraceae</taxon>
        <taxon>Zhongshania</taxon>
    </lineage>
</organism>
<dbReference type="Pfam" id="PF01515">
    <property type="entry name" value="PTA_PTB"/>
    <property type="match status" value="1"/>
</dbReference>
<evidence type="ECO:0000256" key="3">
    <source>
        <dbReference type="ARBA" id="ARBA00022679"/>
    </source>
</evidence>
<dbReference type="NCBIfam" id="TIGR00651">
    <property type="entry name" value="pta"/>
    <property type="match status" value="1"/>
</dbReference>
<dbReference type="InterPro" id="IPR042113">
    <property type="entry name" value="P_AcTrfase_dom1"/>
</dbReference>
<dbReference type="Gene3D" id="3.40.50.10950">
    <property type="match status" value="1"/>
</dbReference>
<gene>
    <name evidence="6" type="primary">pta</name>
    <name evidence="6" type="ORF">C0068_04125</name>
</gene>
<dbReference type="Gene3D" id="3.40.50.10750">
    <property type="entry name" value="Isocitrate/Isopropylmalate dehydrogenase-like"/>
    <property type="match status" value="1"/>
</dbReference>
<evidence type="ECO:0000259" key="5">
    <source>
        <dbReference type="Pfam" id="PF01515"/>
    </source>
</evidence>
<dbReference type="RefSeq" id="WP_103683230.1">
    <property type="nucleotide sequence ID" value="NZ_PQGG01000009.1"/>
</dbReference>
<evidence type="ECO:0000313" key="7">
    <source>
        <dbReference type="Proteomes" id="UP000237222"/>
    </source>
</evidence>
<proteinExistence type="inferred from homology"/>
<dbReference type="NCBIfam" id="NF007233">
    <property type="entry name" value="PRK09653.1"/>
    <property type="match status" value="1"/>
</dbReference>
<evidence type="ECO:0000256" key="2">
    <source>
        <dbReference type="ARBA" id="ARBA00012707"/>
    </source>
</evidence>
<dbReference type="InterPro" id="IPR002505">
    <property type="entry name" value="PTA_PTB"/>
</dbReference>
<evidence type="ECO:0000256" key="1">
    <source>
        <dbReference type="ARBA" id="ARBA00005656"/>
    </source>
</evidence>
<keyword evidence="4" id="KW-0012">Acyltransferase</keyword>
<dbReference type="OrthoDB" id="9808984at2"/>
<evidence type="ECO:0000313" key="6">
    <source>
        <dbReference type="EMBL" id="POP54031.1"/>
    </source>
</evidence>
<dbReference type="AlphaFoldDB" id="A0A2S4HJY9"/>
<comment type="caution">
    <text evidence="6">The sequence shown here is derived from an EMBL/GenBank/DDBJ whole genome shotgun (WGS) entry which is preliminary data.</text>
</comment>
<dbReference type="InterPro" id="IPR050500">
    <property type="entry name" value="Phos_Acetyltrans/Butyryltrans"/>
</dbReference>